<organism evidence="1 2">
    <name type="scientific">Rhodopirellula bahusiensis</name>
    <dbReference type="NCBI Taxonomy" id="2014065"/>
    <lineage>
        <taxon>Bacteria</taxon>
        <taxon>Pseudomonadati</taxon>
        <taxon>Planctomycetota</taxon>
        <taxon>Planctomycetia</taxon>
        <taxon>Pirellulales</taxon>
        <taxon>Pirellulaceae</taxon>
        <taxon>Rhodopirellula</taxon>
    </lineage>
</organism>
<reference evidence="1 2" key="1">
    <citation type="submission" date="2017-06" db="EMBL/GenBank/DDBJ databases">
        <title>Description of Rhodopirellula bahusiensis sp. nov.</title>
        <authorList>
            <person name="Kizina J."/>
            <person name="Harder J."/>
        </authorList>
    </citation>
    <scope>NUCLEOTIDE SEQUENCE [LARGE SCALE GENOMIC DNA]</scope>
    <source>
        <strain evidence="1 2">SWK21</strain>
    </source>
</reference>
<name>A0A2G1W822_9BACT</name>
<dbReference type="EMBL" id="NIZW01000008">
    <property type="protein sequence ID" value="PHQ35187.1"/>
    <property type="molecule type" value="Genomic_DNA"/>
</dbReference>
<dbReference type="RefSeq" id="WP_099260951.1">
    <property type="nucleotide sequence ID" value="NZ_NIZW01000008.1"/>
</dbReference>
<evidence type="ECO:0000313" key="1">
    <source>
        <dbReference type="EMBL" id="PHQ35187.1"/>
    </source>
</evidence>
<proteinExistence type="predicted"/>
<dbReference type="AlphaFoldDB" id="A0A2G1W822"/>
<keyword evidence="2" id="KW-1185">Reference proteome</keyword>
<comment type="caution">
    <text evidence="1">The sequence shown here is derived from an EMBL/GenBank/DDBJ whole genome shotgun (WGS) entry which is preliminary data.</text>
</comment>
<accession>A0A2G1W822</accession>
<protein>
    <recommendedName>
        <fullName evidence="3">DUF433 domain-containing protein</fullName>
    </recommendedName>
</protein>
<dbReference type="Proteomes" id="UP000225740">
    <property type="component" value="Unassembled WGS sequence"/>
</dbReference>
<dbReference type="OrthoDB" id="940717at2"/>
<gene>
    <name evidence="1" type="ORF">CEE69_12310</name>
</gene>
<dbReference type="GeneID" id="90608914"/>
<evidence type="ECO:0000313" key="2">
    <source>
        <dbReference type="Proteomes" id="UP000225740"/>
    </source>
</evidence>
<evidence type="ECO:0008006" key="3">
    <source>
        <dbReference type="Google" id="ProtNLM"/>
    </source>
</evidence>
<sequence length="245" mass="27427">MVKITFDIDSIDIDTPARDLPRYTIAVAAGYLNVPKTTLSSWFFGTTYGKGLDKSDFAPVLIPASEGPKLLSFDNLVEAYVLRMFRTIDRIALRPIGVAIENARQKHGIQKPLLHEDLFRGGRELFLERAGEIVGLSDPSQQLLPGWESYLTRVRYRDEALAAIFPLTRRPGQESPLVVSISPEFSFGSSVVDRTKVKTSVIADRYLTGETVRELSNDFACKTSEIEESIRAEWMFANAQPRRAA</sequence>